<keyword evidence="6" id="KW-1133">Transmembrane helix</keyword>
<comment type="subcellular location">
    <subcellularLocation>
        <location evidence="1">Membrane</location>
        <topology evidence="1">Multi-pass membrane protein</topology>
    </subcellularLocation>
</comment>
<dbReference type="PANTHER" id="PTHR45939:SF2">
    <property type="entry name" value="CARRIER PROTEIN, PUTATIVE (AFU_ORTHOLOGUE AFUA_2G13870)-RELATED"/>
    <property type="match status" value="1"/>
</dbReference>
<dbReference type="Proteomes" id="UP000283269">
    <property type="component" value="Unassembled WGS sequence"/>
</dbReference>
<feature type="repeat" description="Solcar" evidence="8">
    <location>
        <begin position="5"/>
        <end position="96"/>
    </location>
</feature>
<name>A0A409XNQ9_PSICY</name>
<dbReference type="InterPro" id="IPR023395">
    <property type="entry name" value="MCP_dom_sf"/>
</dbReference>
<keyword evidence="7 8" id="KW-0472">Membrane</keyword>
<evidence type="ECO:0000256" key="9">
    <source>
        <dbReference type="RuleBase" id="RU000488"/>
    </source>
</evidence>
<dbReference type="GO" id="GO:0016020">
    <property type="term" value="C:membrane"/>
    <property type="evidence" value="ECO:0007669"/>
    <property type="project" value="UniProtKB-SubCell"/>
</dbReference>
<dbReference type="GO" id="GO:0015217">
    <property type="term" value="F:ADP transmembrane transporter activity"/>
    <property type="evidence" value="ECO:0007669"/>
    <property type="project" value="TreeGrafter"/>
</dbReference>
<dbReference type="InParanoid" id="A0A409XNQ9"/>
<accession>A0A409XNQ9</accession>
<evidence type="ECO:0000256" key="6">
    <source>
        <dbReference type="ARBA" id="ARBA00022989"/>
    </source>
</evidence>
<dbReference type="Pfam" id="PF00153">
    <property type="entry name" value="Mito_carr"/>
    <property type="match status" value="2"/>
</dbReference>
<dbReference type="InterPro" id="IPR018108">
    <property type="entry name" value="MCP_transmembrane"/>
</dbReference>
<evidence type="ECO:0000313" key="11">
    <source>
        <dbReference type="Proteomes" id="UP000283269"/>
    </source>
</evidence>
<evidence type="ECO:0000256" key="1">
    <source>
        <dbReference type="ARBA" id="ARBA00004141"/>
    </source>
</evidence>
<dbReference type="STRING" id="93625.A0A409XNQ9"/>
<feature type="repeat" description="Solcar" evidence="8">
    <location>
        <begin position="107"/>
        <end position="198"/>
    </location>
</feature>
<dbReference type="InterPro" id="IPR052217">
    <property type="entry name" value="Mito/Peroxisomal_Carrier"/>
</dbReference>
<dbReference type="OrthoDB" id="18574at2759"/>
<proteinExistence type="inferred from homology"/>
<evidence type="ECO:0000256" key="5">
    <source>
        <dbReference type="ARBA" id="ARBA00022737"/>
    </source>
</evidence>
<evidence type="ECO:0000256" key="7">
    <source>
        <dbReference type="ARBA" id="ARBA00023136"/>
    </source>
</evidence>
<dbReference type="EMBL" id="NHYD01001045">
    <property type="protein sequence ID" value="PPQ92429.1"/>
    <property type="molecule type" value="Genomic_DNA"/>
</dbReference>
<dbReference type="AlphaFoldDB" id="A0A409XNQ9"/>
<organism evidence="10 11">
    <name type="scientific">Psilocybe cyanescens</name>
    <dbReference type="NCBI Taxonomy" id="93625"/>
    <lineage>
        <taxon>Eukaryota</taxon>
        <taxon>Fungi</taxon>
        <taxon>Dikarya</taxon>
        <taxon>Basidiomycota</taxon>
        <taxon>Agaricomycotina</taxon>
        <taxon>Agaricomycetes</taxon>
        <taxon>Agaricomycetidae</taxon>
        <taxon>Agaricales</taxon>
        <taxon>Agaricineae</taxon>
        <taxon>Strophariaceae</taxon>
        <taxon>Psilocybe</taxon>
    </lineage>
</organism>
<evidence type="ECO:0000256" key="4">
    <source>
        <dbReference type="ARBA" id="ARBA00022692"/>
    </source>
</evidence>
<dbReference type="SUPFAM" id="SSF103506">
    <property type="entry name" value="Mitochondrial carrier"/>
    <property type="match status" value="1"/>
</dbReference>
<keyword evidence="11" id="KW-1185">Reference proteome</keyword>
<comment type="similarity">
    <text evidence="2 9">Belongs to the mitochondrial carrier (TC 2.A.29) family.</text>
</comment>
<keyword evidence="3 9" id="KW-0813">Transport</keyword>
<evidence type="ECO:0000256" key="8">
    <source>
        <dbReference type="PROSITE-ProRule" id="PRU00282"/>
    </source>
</evidence>
<evidence type="ECO:0000256" key="3">
    <source>
        <dbReference type="ARBA" id="ARBA00022448"/>
    </source>
</evidence>
<evidence type="ECO:0000256" key="2">
    <source>
        <dbReference type="ARBA" id="ARBA00006375"/>
    </source>
</evidence>
<sequence length="346" mass="37722">MTSTLPPIVQAFSGAIGSVSANTLTYPLDLVTTRLQLWSPQKSKRHGGISGAALTFRHIFKDYGIEALYDGLWADSCATLLAKSVYTRRLIGSGGSTKAKSSVIYKPSMIEELILGFIAGVASRVVSTPLNIVTLKLQTEREDVEESVESRSMGMTDIIKSIYKDQGLVGFWRGFQTSILLSLNPSITLAFFQMYRRLLTLAKSSRFRSVQAATRTLNLAPPSANLRPWEAFFGGAISNSIAVILLYPLILGKKRVQVSSSATIQDVLVDAYRGEDILASGNLKRDEEKAEDSKIVGVKGLYQGLQMKIITVFLSQGVTFLVKGRIEQLVIAAYLARLRGTTGGSQ</sequence>
<keyword evidence="5" id="KW-0677">Repeat</keyword>
<dbReference type="PROSITE" id="PS50920">
    <property type="entry name" value="SOLCAR"/>
    <property type="match status" value="2"/>
</dbReference>
<keyword evidence="4 8" id="KW-0812">Transmembrane</keyword>
<dbReference type="PANTHER" id="PTHR45939">
    <property type="entry name" value="PEROXISOMAL MEMBRANE PROTEIN PMP34-RELATED"/>
    <property type="match status" value="1"/>
</dbReference>
<dbReference type="Gene3D" id="1.50.40.10">
    <property type="entry name" value="Mitochondrial carrier domain"/>
    <property type="match status" value="2"/>
</dbReference>
<comment type="caution">
    <text evidence="10">The sequence shown here is derived from an EMBL/GenBank/DDBJ whole genome shotgun (WGS) entry which is preliminary data.</text>
</comment>
<reference evidence="10 11" key="1">
    <citation type="journal article" date="2018" name="Evol. Lett.">
        <title>Horizontal gene cluster transfer increased hallucinogenic mushroom diversity.</title>
        <authorList>
            <person name="Reynolds H.T."/>
            <person name="Vijayakumar V."/>
            <person name="Gluck-Thaler E."/>
            <person name="Korotkin H.B."/>
            <person name="Matheny P.B."/>
            <person name="Slot J.C."/>
        </authorList>
    </citation>
    <scope>NUCLEOTIDE SEQUENCE [LARGE SCALE GENOMIC DNA]</scope>
    <source>
        <strain evidence="10 11">2631</strain>
    </source>
</reference>
<gene>
    <name evidence="10" type="ORF">CVT25_008650</name>
</gene>
<protein>
    <submittedName>
        <fullName evidence="10">Uncharacterized protein</fullName>
    </submittedName>
</protein>
<evidence type="ECO:0000313" key="10">
    <source>
        <dbReference type="EMBL" id="PPQ92429.1"/>
    </source>
</evidence>